<dbReference type="Pfam" id="PF01676">
    <property type="entry name" value="Metalloenzyme"/>
    <property type="match status" value="1"/>
</dbReference>
<evidence type="ECO:0000256" key="9">
    <source>
        <dbReference type="NCBIfam" id="TIGR01307"/>
    </source>
</evidence>
<gene>
    <name evidence="12" type="primary">gpmI</name>
    <name evidence="12" type="ORF">NHE_0846</name>
</gene>
<comment type="catalytic activity">
    <reaction evidence="1">
        <text>(2R)-2-phosphoglycerate = (2R)-3-phosphoglycerate</text>
        <dbReference type="Rhea" id="RHEA:15901"/>
        <dbReference type="ChEBI" id="CHEBI:58272"/>
        <dbReference type="ChEBI" id="CHEBI:58289"/>
        <dbReference type="EC" id="5.4.2.12"/>
    </reaction>
</comment>
<dbReference type="PANTHER" id="PTHR31637">
    <property type="entry name" value="2,3-BISPHOSPHOGLYCERATE-INDEPENDENT PHOSPHOGLYCERATE MUTASE"/>
    <property type="match status" value="1"/>
</dbReference>
<dbReference type="SUPFAM" id="SSF64158">
    <property type="entry name" value="2,3-Bisphosphoglycerate-independent phosphoglycerate mutase, substrate-binding domain"/>
    <property type="match status" value="1"/>
</dbReference>
<protein>
    <recommendedName>
        <fullName evidence="9">2,3-bisphosphoglycerate-independent phosphoglycerate mutase</fullName>
        <ecNumber evidence="9">5.4.2.12</ecNumber>
    </recommendedName>
</protein>
<dbReference type="UniPathway" id="UPA00109">
    <property type="reaction ID" value="UER00186"/>
</dbReference>
<evidence type="ECO:0000256" key="6">
    <source>
        <dbReference type="ARBA" id="ARBA00023152"/>
    </source>
</evidence>
<keyword evidence="5" id="KW-0479">Metal-binding</keyword>
<keyword evidence="13" id="KW-1185">Reference proteome</keyword>
<evidence type="ECO:0000313" key="12">
    <source>
        <dbReference type="EMBL" id="AHX11766.1"/>
    </source>
</evidence>
<feature type="domain" description="Metalloenzyme" evidence="10">
    <location>
        <begin position="1"/>
        <end position="420"/>
    </location>
</feature>
<evidence type="ECO:0000256" key="3">
    <source>
        <dbReference type="ARBA" id="ARBA00004798"/>
    </source>
</evidence>
<dbReference type="Gene3D" id="3.40.1450.10">
    <property type="entry name" value="BPG-independent phosphoglycerate mutase, domain B"/>
    <property type="match status" value="1"/>
</dbReference>
<organism evidence="12 13">
    <name type="scientific">Neorickettsia helminthoeca str. Oregon</name>
    <dbReference type="NCBI Taxonomy" id="1286528"/>
    <lineage>
        <taxon>Bacteria</taxon>
        <taxon>Pseudomonadati</taxon>
        <taxon>Pseudomonadota</taxon>
        <taxon>Alphaproteobacteria</taxon>
        <taxon>Rickettsiales</taxon>
        <taxon>Anaplasmataceae</taxon>
        <taxon>Neorickettsia</taxon>
    </lineage>
</organism>
<dbReference type="NCBIfam" id="TIGR01307">
    <property type="entry name" value="pgm_bpd_ind"/>
    <property type="match status" value="1"/>
</dbReference>
<comment type="similarity">
    <text evidence="4">Belongs to the BPG-independent phosphoglycerate mutase family.</text>
</comment>
<sequence length="433" mass="48287">MGNSEIGHLTIGSGRIIYHDLVHINKKLEDIEQDKSLNSFAAGLSGKACHVVGLLSDGGVHSHIDHIDKIADYLESKGIKVHIHAFLDGRDTPPKSALRYIKNEKNIATLSGRYYGMDRDKNWDRTQEAYQAITDPEKIKNVFKTPTEAITHYYAQNITDEFVPASVIDGYTGARDGDALFIANFRPDRARQITSELLGKTNFCGRKIKFSKIMTMSQYFEEPLPTFVPRMEISNTLSEIISHMGMHQLKIAESEKYAHVSYFFNGGRETSFPNEERILVDSLRVKTYDTAPQMGALEITGKLVEAIKSRKFDFIVVNYANADMVGHTGNMPATIAAVETLDDCLGELYKCTSTEGYEMIVTADHGNAESMYNQRTKLANTAHTTNLVPFIVLSDRVKQVKNGRLSNIAGTVLTLLGIKKPTELEEGLVSLIR</sequence>
<name>X5H5A1_9RICK</name>
<comment type="cofactor">
    <cofactor evidence="2">
        <name>Mn(2+)</name>
        <dbReference type="ChEBI" id="CHEBI:29035"/>
    </cofactor>
</comment>
<dbReference type="CDD" id="cd16010">
    <property type="entry name" value="iPGM"/>
    <property type="match status" value="1"/>
</dbReference>
<proteinExistence type="inferred from homology"/>
<keyword evidence="6" id="KW-0324">Glycolysis</keyword>
<feature type="domain" description="BPG-independent PGAM N-terminal" evidence="11">
    <location>
        <begin position="32"/>
        <end position="219"/>
    </location>
</feature>
<dbReference type="GO" id="GO:0006007">
    <property type="term" value="P:glucose catabolic process"/>
    <property type="evidence" value="ECO:0007669"/>
    <property type="project" value="InterPro"/>
</dbReference>
<dbReference type="InterPro" id="IPR011258">
    <property type="entry name" value="BPG-indep_PGM_N"/>
</dbReference>
<evidence type="ECO:0000256" key="5">
    <source>
        <dbReference type="ARBA" id="ARBA00022723"/>
    </source>
</evidence>
<evidence type="ECO:0000256" key="1">
    <source>
        <dbReference type="ARBA" id="ARBA00000370"/>
    </source>
</evidence>
<dbReference type="InterPro" id="IPR017850">
    <property type="entry name" value="Alkaline_phosphatase_core_sf"/>
</dbReference>
<dbReference type="AlphaFoldDB" id="X5H5A1"/>
<dbReference type="EMBL" id="CP007481">
    <property type="protein sequence ID" value="AHX11766.1"/>
    <property type="molecule type" value="Genomic_DNA"/>
</dbReference>
<dbReference type="GO" id="GO:0005829">
    <property type="term" value="C:cytosol"/>
    <property type="evidence" value="ECO:0007669"/>
    <property type="project" value="TreeGrafter"/>
</dbReference>
<evidence type="ECO:0000256" key="8">
    <source>
        <dbReference type="ARBA" id="ARBA00023235"/>
    </source>
</evidence>
<reference evidence="12 13" key="1">
    <citation type="submission" date="2014-03" db="EMBL/GenBank/DDBJ databases">
        <title>Sequencing and Comparison of Genomes and Transcriptome Profiles of Human Ehrlichiosis Agents.</title>
        <authorList>
            <person name="Lin M."/>
            <person name="Daugherty S.C."/>
            <person name="Nagaraj S."/>
            <person name="Cheng Z."/>
            <person name="Xiong Q."/>
            <person name="Lin F.-Y."/>
            <person name="Sengamalay N."/>
            <person name="Ott S."/>
            <person name="Godinez A."/>
            <person name="Tallon L.J."/>
            <person name="Sadzewicz L."/>
            <person name="Fraser C.M."/>
            <person name="Dunning Hotopp J.C."/>
            <person name="Rikihisa Y."/>
        </authorList>
    </citation>
    <scope>NUCLEOTIDE SEQUENCE [LARGE SCALE GENOMIC DNA]</scope>
    <source>
        <strain evidence="12 13">Oregon</strain>
    </source>
</reference>
<dbReference type="InterPro" id="IPR006124">
    <property type="entry name" value="Metalloenzyme"/>
</dbReference>
<dbReference type="PANTHER" id="PTHR31637:SF0">
    <property type="entry name" value="2,3-BISPHOSPHOGLYCERATE-INDEPENDENT PHOSPHOGLYCERATE MUTASE"/>
    <property type="match status" value="1"/>
</dbReference>
<evidence type="ECO:0000256" key="7">
    <source>
        <dbReference type="ARBA" id="ARBA00023211"/>
    </source>
</evidence>
<dbReference type="KEGG" id="nhm:NHE_0846"/>
<evidence type="ECO:0000259" key="11">
    <source>
        <dbReference type="Pfam" id="PF06415"/>
    </source>
</evidence>
<dbReference type="InterPro" id="IPR005995">
    <property type="entry name" value="Pgm_bpd_ind"/>
</dbReference>
<dbReference type="GO" id="GO:0006096">
    <property type="term" value="P:glycolytic process"/>
    <property type="evidence" value="ECO:0007669"/>
    <property type="project" value="UniProtKB-UniRule"/>
</dbReference>
<evidence type="ECO:0000259" key="10">
    <source>
        <dbReference type="Pfam" id="PF01676"/>
    </source>
</evidence>
<evidence type="ECO:0000313" key="13">
    <source>
        <dbReference type="Proteomes" id="UP000023755"/>
    </source>
</evidence>
<dbReference type="HOGENOM" id="CLU_026099_2_0_5"/>
<dbReference type="InterPro" id="IPR036646">
    <property type="entry name" value="PGAM_B_sf"/>
</dbReference>
<accession>X5H5A1</accession>
<evidence type="ECO:0000256" key="2">
    <source>
        <dbReference type="ARBA" id="ARBA00001936"/>
    </source>
</evidence>
<dbReference type="Gene3D" id="3.40.720.10">
    <property type="entry name" value="Alkaline Phosphatase, subunit A"/>
    <property type="match status" value="1"/>
</dbReference>
<dbReference type="GO" id="GO:0004619">
    <property type="term" value="F:phosphoglycerate mutase activity"/>
    <property type="evidence" value="ECO:0007669"/>
    <property type="project" value="UniProtKB-UniRule"/>
</dbReference>
<dbReference type="EC" id="5.4.2.12" evidence="9"/>
<comment type="pathway">
    <text evidence="3">Carbohydrate degradation; glycolysis; pyruvate from D-glyceraldehyde 3-phosphate: step 3/5.</text>
</comment>
<dbReference type="SUPFAM" id="SSF53649">
    <property type="entry name" value="Alkaline phosphatase-like"/>
    <property type="match status" value="1"/>
</dbReference>
<dbReference type="STRING" id="1286528.NHE_0846"/>
<evidence type="ECO:0000256" key="4">
    <source>
        <dbReference type="ARBA" id="ARBA00008819"/>
    </source>
</evidence>
<keyword evidence="7" id="KW-0464">Manganese</keyword>
<keyword evidence="8" id="KW-0413">Isomerase</keyword>
<dbReference type="GO" id="GO:0030145">
    <property type="term" value="F:manganese ion binding"/>
    <property type="evidence" value="ECO:0007669"/>
    <property type="project" value="InterPro"/>
</dbReference>
<dbReference type="Proteomes" id="UP000023755">
    <property type="component" value="Chromosome"/>
</dbReference>
<dbReference type="Pfam" id="PF06415">
    <property type="entry name" value="iPGM_N"/>
    <property type="match status" value="1"/>
</dbReference>